<sequence length="28" mass="3125">MIKECIADTLGEVTISYKTHENEIETGV</sequence>
<organism evidence="1 2">
    <name type="scientific">Bacillus cereus VD184</name>
    <dbReference type="NCBI Taxonomy" id="1053242"/>
    <lineage>
        <taxon>Bacteria</taxon>
        <taxon>Bacillati</taxon>
        <taxon>Bacillota</taxon>
        <taxon>Bacilli</taxon>
        <taxon>Bacillales</taxon>
        <taxon>Bacillaceae</taxon>
        <taxon>Bacillus</taxon>
        <taxon>Bacillus cereus group</taxon>
    </lineage>
</organism>
<dbReference type="EMBL" id="AHFK01000107">
    <property type="protein sequence ID" value="EOQ01489.1"/>
    <property type="molecule type" value="Genomic_DNA"/>
</dbReference>
<dbReference type="Proteomes" id="UP000014028">
    <property type="component" value="Unassembled WGS sequence"/>
</dbReference>
<protein>
    <submittedName>
        <fullName evidence="1">Uncharacterized protein</fullName>
    </submittedName>
</protein>
<proteinExistence type="predicted"/>
<gene>
    <name evidence="1" type="ORF">IKC_06487</name>
</gene>
<accession>A0A9W5VPL3</accession>
<dbReference type="AlphaFoldDB" id="A0A9W5VPL3"/>
<evidence type="ECO:0000313" key="1">
    <source>
        <dbReference type="EMBL" id="EOQ01489.1"/>
    </source>
</evidence>
<name>A0A9W5VPL3_BACCE</name>
<comment type="caution">
    <text evidence="1">The sequence shown here is derived from an EMBL/GenBank/DDBJ whole genome shotgun (WGS) entry which is preliminary data.</text>
</comment>
<reference evidence="1 2" key="1">
    <citation type="submission" date="2012-12" db="EMBL/GenBank/DDBJ databases">
        <title>The Genome Sequence of Bacillus cereus VD184.</title>
        <authorList>
            <consortium name="The Broad Institute Genome Sequencing Platform"/>
            <consortium name="The Broad Institute Genome Sequencing Center for Infectious Disease"/>
            <person name="Feldgarden M."/>
            <person name="Van der Auwera G.A."/>
            <person name="Mahillon J."/>
            <person name="Duprez V."/>
            <person name="Timmery S."/>
            <person name="Mattelet C."/>
            <person name="Dierick K."/>
            <person name="Sun M."/>
            <person name="Yu Z."/>
            <person name="Zhu L."/>
            <person name="Hu X."/>
            <person name="Shank E.B."/>
            <person name="Swiecicka I."/>
            <person name="Hansen B.M."/>
            <person name="Andrup L."/>
            <person name="Walker B."/>
            <person name="Young S.K."/>
            <person name="Zeng Q."/>
            <person name="Gargeya S."/>
            <person name="Fitzgerald M."/>
            <person name="Haas B."/>
            <person name="Abouelleil A."/>
            <person name="Alvarado L."/>
            <person name="Arachchi H.M."/>
            <person name="Berlin A.M."/>
            <person name="Chapman S.B."/>
            <person name="Dewar J."/>
            <person name="Goldberg J."/>
            <person name="Griggs A."/>
            <person name="Gujja S."/>
            <person name="Hansen M."/>
            <person name="Howarth C."/>
            <person name="Imamovic A."/>
            <person name="Larimer J."/>
            <person name="McCowan C."/>
            <person name="Murphy C."/>
            <person name="Neiman D."/>
            <person name="Pearson M."/>
            <person name="Priest M."/>
            <person name="Roberts A."/>
            <person name="Saif S."/>
            <person name="Shea T."/>
            <person name="Sisk P."/>
            <person name="Sykes S."/>
            <person name="Wortman J."/>
            <person name="Nusbaum C."/>
            <person name="Birren B."/>
        </authorList>
    </citation>
    <scope>NUCLEOTIDE SEQUENCE [LARGE SCALE GENOMIC DNA]</scope>
    <source>
        <strain evidence="1 2">VD184</strain>
    </source>
</reference>
<evidence type="ECO:0000313" key="2">
    <source>
        <dbReference type="Proteomes" id="UP000014028"/>
    </source>
</evidence>